<proteinExistence type="predicted"/>
<organism evidence="1">
    <name type="scientific">Fagus sylvatica</name>
    <name type="common">Beechnut</name>
    <dbReference type="NCBI Taxonomy" id="28930"/>
    <lineage>
        <taxon>Eukaryota</taxon>
        <taxon>Viridiplantae</taxon>
        <taxon>Streptophyta</taxon>
        <taxon>Embryophyta</taxon>
        <taxon>Tracheophyta</taxon>
        <taxon>Spermatophyta</taxon>
        <taxon>Magnoliopsida</taxon>
        <taxon>eudicotyledons</taxon>
        <taxon>Gunneridae</taxon>
        <taxon>Pentapetalae</taxon>
        <taxon>rosids</taxon>
        <taxon>fabids</taxon>
        <taxon>Fagales</taxon>
        <taxon>Fagaceae</taxon>
        <taxon>Fagus</taxon>
    </lineage>
</organism>
<name>A0A2N9FV91_FAGSY</name>
<accession>A0A2N9FV91</accession>
<protein>
    <submittedName>
        <fullName evidence="1">Uncharacterized protein</fullName>
    </submittedName>
</protein>
<gene>
    <name evidence="1" type="ORF">FSB_LOCUS18576</name>
</gene>
<evidence type="ECO:0000313" key="1">
    <source>
        <dbReference type="EMBL" id="SPC90694.1"/>
    </source>
</evidence>
<reference evidence="1" key="1">
    <citation type="submission" date="2018-02" db="EMBL/GenBank/DDBJ databases">
        <authorList>
            <person name="Cohen D.B."/>
            <person name="Kent A.D."/>
        </authorList>
    </citation>
    <scope>NUCLEOTIDE SEQUENCE</scope>
</reference>
<sequence>MAASALLLRVEADWLPPVSTATDPPSTANDRLPPLLLKQISSLPSPRPLIGSLPSWISFLNRLAPGE</sequence>
<dbReference type="EMBL" id="OIVN01001169">
    <property type="protein sequence ID" value="SPC90694.1"/>
    <property type="molecule type" value="Genomic_DNA"/>
</dbReference>
<dbReference type="AlphaFoldDB" id="A0A2N9FV91"/>